<sequence>MEMRDLLTHWVQHFEAVTFAPGEDGSSLLRGTKDHFTLGVTPLHLVFHEKKQDGNNGSSSHDQELPRKRARLSCNACKARKTKASFRRTQNGTCHHCGAAGIPCETDLRSRKRPFYRVSGDVYEHSIKLLRRFVPEAELPELTVDNIQGLLRKLESAPAVSVSASASEAVSVATGVPVAVPDGFGPALDNVDPALLPGADPDPDPASVRATAATTTTTEVMGPDEHPLLQEKLGCLLLDSMGKYRYVGADSSIRWNHAARMVRESSSARAGHDVKIIPPLKTGLLPPTTPDDGSSTTMPGGAHAQEQQPNLVHCLYWFFSAEQFYSRLDGVLDDAGTAASASWLRALYSVFAMG</sequence>
<proteinExistence type="predicted"/>
<evidence type="ECO:0000313" key="2">
    <source>
        <dbReference type="EMBL" id="KAK3380619.1"/>
    </source>
</evidence>
<dbReference type="Proteomes" id="UP001287356">
    <property type="component" value="Unassembled WGS sequence"/>
</dbReference>
<name>A0AAE0TUS6_9PEZI</name>
<keyword evidence="3" id="KW-1185">Reference proteome</keyword>
<dbReference type="GO" id="GO:0000981">
    <property type="term" value="F:DNA-binding transcription factor activity, RNA polymerase II-specific"/>
    <property type="evidence" value="ECO:0007669"/>
    <property type="project" value="InterPro"/>
</dbReference>
<dbReference type="EMBL" id="JAULSN010000002">
    <property type="protein sequence ID" value="KAK3380619.1"/>
    <property type="molecule type" value="Genomic_DNA"/>
</dbReference>
<evidence type="ECO:0008006" key="4">
    <source>
        <dbReference type="Google" id="ProtNLM"/>
    </source>
</evidence>
<gene>
    <name evidence="2" type="ORF">B0T24DRAFT_717964</name>
</gene>
<evidence type="ECO:0000256" key="1">
    <source>
        <dbReference type="SAM" id="MobiDB-lite"/>
    </source>
</evidence>
<evidence type="ECO:0000313" key="3">
    <source>
        <dbReference type="Proteomes" id="UP001287356"/>
    </source>
</evidence>
<dbReference type="Gene3D" id="4.10.240.10">
    <property type="entry name" value="Zn(2)-C6 fungal-type DNA-binding domain"/>
    <property type="match status" value="1"/>
</dbReference>
<dbReference type="AlphaFoldDB" id="A0AAE0TUS6"/>
<comment type="caution">
    <text evidence="2">The sequence shown here is derived from an EMBL/GenBank/DDBJ whole genome shotgun (WGS) entry which is preliminary data.</text>
</comment>
<dbReference type="InterPro" id="IPR036864">
    <property type="entry name" value="Zn2-C6_fun-type_DNA-bd_sf"/>
</dbReference>
<protein>
    <recommendedName>
        <fullName evidence="4">Zn(2)-C6 fungal-type domain-containing protein</fullName>
    </recommendedName>
</protein>
<organism evidence="2 3">
    <name type="scientific">Lasiosphaeria ovina</name>
    <dbReference type="NCBI Taxonomy" id="92902"/>
    <lineage>
        <taxon>Eukaryota</taxon>
        <taxon>Fungi</taxon>
        <taxon>Dikarya</taxon>
        <taxon>Ascomycota</taxon>
        <taxon>Pezizomycotina</taxon>
        <taxon>Sordariomycetes</taxon>
        <taxon>Sordariomycetidae</taxon>
        <taxon>Sordariales</taxon>
        <taxon>Lasiosphaeriaceae</taxon>
        <taxon>Lasiosphaeria</taxon>
    </lineage>
</organism>
<feature type="region of interest" description="Disordered" evidence="1">
    <location>
        <begin position="279"/>
        <end position="304"/>
    </location>
</feature>
<accession>A0AAE0TUS6</accession>
<feature type="compositionally biased region" description="Low complexity" evidence="1">
    <location>
        <begin position="279"/>
        <end position="299"/>
    </location>
</feature>
<reference evidence="2" key="1">
    <citation type="journal article" date="2023" name="Mol. Phylogenet. Evol.">
        <title>Genome-scale phylogeny and comparative genomics of the fungal order Sordariales.</title>
        <authorList>
            <person name="Hensen N."/>
            <person name="Bonometti L."/>
            <person name="Westerberg I."/>
            <person name="Brannstrom I.O."/>
            <person name="Guillou S."/>
            <person name="Cros-Aarteil S."/>
            <person name="Calhoun S."/>
            <person name="Haridas S."/>
            <person name="Kuo A."/>
            <person name="Mondo S."/>
            <person name="Pangilinan J."/>
            <person name="Riley R."/>
            <person name="LaButti K."/>
            <person name="Andreopoulos B."/>
            <person name="Lipzen A."/>
            <person name="Chen C."/>
            <person name="Yan M."/>
            <person name="Daum C."/>
            <person name="Ng V."/>
            <person name="Clum A."/>
            <person name="Steindorff A."/>
            <person name="Ohm R.A."/>
            <person name="Martin F."/>
            <person name="Silar P."/>
            <person name="Natvig D.O."/>
            <person name="Lalanne C."/>
            <person name="Gautier V."/>
            <person name="Ament-Velasquez S.L."/>
            <person name="Kruys A."/>
            <person name="Hutchinson M.I."/>
            <person name="Powell A.J."/>
            <person name="Barry K."/>
            <person name="Miller A.N."/>
            <person name="Grigoriev I.V."/>
            <person name="Debuchy R."/>
            <person name="Gladieux P."/>
            <person name="Hiltunen Thoren M."/>
            <person name="Johannesson H."/>
        </authorList>
    </citation>
    <scope>NUCLEOTIDE SEQUENCE</scope>
    <source>
        <strain evidence="2">CBS 958.72</strain>
    </source>
</reference>
<reference evidence="2" key="2">
    <citation type="submission" date="2023-06" db="EMBL/GenBank/DDBJ databases">
        <authorList>
            <consortium name="Lawrence Berkeley National Laboratory"/>
            <person name="Haridas S."/>
            <person name="Hensen N."/>
            <person name="Bonometti L."/>
            <person name="Westerberg I."/>
            <person name="Brannstrom I.O."/>
            <person name="Guillou S."/>
            <person name="Cros-Aarteil S."/>
            <person name="Calhoun S."/>
            <person name="Kuo A."/>
            <person name="Mondo S."/>
            <person name="Pangilinan J."/>
            <person name="Riley R."/>
            <person name="Labutti K."/>
            <person name="Andreopoulos B."/>
            <person name="Lipzen A."/>
            <person name="Chen C."/>
            <person name="Yanf M."/>
            <person name="Daum C."/>
            <person name="Ng V."/>
            <person name="Clum A."/>
            <person name="Steindorff A."/>
            <person name="Ohm R."/>
            <person name="Martin F."/>
            <person name="Silar P."/>
            <person name="Natvig D."/>
            <person name="Lalanne C."/>
            <person name="Gautier V."/>
            <person name="Ament-Velasquez S.L."/>
            <person name="Kruys A."/>
            <person name="Hutchinson M.I."/>
            <person name="Powell A.J."/>
            <person name="Barry K."/>
            <person name="Miller A.N."/>
            <person name="Grigoriev I.V."/>
            <person name="Debuchy R."/>
            <person name="Gladieux P."/>
            <person name="Thoren M.H."/>
            <person name="Johannesson H."/>
        </authorList>
    </citation>
    <scope>NUCLEOTIDE SEQUENCE</scope>
    <source>
        <strain evidence="2">CBS 958.72</strain>
    </source>
</reference>
<dbReference type="GO" id="GO:0008270">
    <property type="term" value="F:zinc ion binding"/>
    <property type="evidence" value="ECO:0007669"/>
    <property type="project" value="InterPro"/>
</dbReference>
<dbReference type="SUPFAM" id="SSF57701">
    <property type="entry name" value="Zn2/Cys6 DNA-binding domain"/>
    <property type="match status" value="1"/>
</dbReference>